<keyword evidence="3" id="KW-1185">Reference proteome</keyword>
<dbReference type="EnsemblPlants" id="Zm00001eb430960_T001">
    <property type="protein sequence ID" value="Zm00001eb430960_P001"/>
    <property type="gene ID" value="Zm00001eb430960"/>
</dbReference>
<evidence type="ECO:0000313" key="2">
    <source>
        <dbReference type="EnsemblPlants" id="Zm00001eb430960_P001"/>
    </source>
</evidence>
<dbReference type="InParanoid" id="A0A804RHZ6"/>
<proteinExistence type="predicted"/>
<dbReference type="Gramene" id="Zm00001eb430960_T001">
    <property type="protein sequence ID" value="Zm00001eb430960_P001"/>
    <property type="gene ID" value="Zm00001eb430960"/>
</dbReference>
<feature type="compositionally biased region" description="Low complexity" evidence="1">
    <location>
        <begin position="63"/>
        <end position="81"/>
    </location>
</feature>
<accession>A0A804RHZ6</accession>
<evidence type="ECO:0000256" key="1">
    <source>
        <dbReference type="SAM" id="MobiDB-lite"/>
    </source>
</evidence>
<organism evidence="2 3">
    <name type="scientific">Zea mays</name>
    <name type="common">Maize</name>
    <dbReference type="NCBI Taxonomy" id="4577"/>
    <lineage>
        <taxon>Eukaryota</taxon>
        <taxon>Viridiplantae</taxon>
        <taxon>Streptophyta</taxon>
        <taxon>Embryophyta</taxon>
        <taxon>Tracheophyta</taxon>
        <taxon>Spermatophyta</taxon>
        <taxon>Magnoliopsida</taxon>
        <taxon>Liliopsida</taxon>
        <taxon>Poales</taxon>
        <taxon>Poaceae</taxon>
        <taxon>PACMAD clade</taxon>
        <taxon>Panicoideae</taxon>
        <taxon>Andropogonodae</taxon>
        <taxon>Andropogoneae</taxon>
        <taxon>Tripsacinae</taxon>
        <taxon>Zea</taxon>
    </lineage>
</organism>
<reference evidence="3" key="1">
    <citation type="journal article" date="2009" name="Science">
        <title>The B73 maize genome: complexity, diversity, and dynamics.</title>
        <authorList>
            <person name="Schnable P.S."/>
            <person name="Ware D."/>
            <person name="Fulton R.S."/>
            <person name="Stein J.C."/>
            <person name="Wei F."/>
            <person name="Pasternak S."/>
            <person name="Liang C."/>
            <person name="Zhang J."/>
            <person name="Fulton L."/>
            <person name="Graves T.A."/>
            <person name="Minx P."/>
            <person name="Reily A.D."/>
            <person name="Courtney L."/>
            <person name="Kruchowski S.S."/>
            <person name="Tomlinson C."/>
            <person name="Strong C."/>
            <person name="Delehaunty K."/>
            <person name="Fronick C."/>
            <person name="Courtney B."/>
            <person name="Rock S.M."/>
            <person name="Belter E."/>
            <person name="Du F."/>
            <person name="Kim K."/>
            <person name="Abbott R.M."/>
            <person name="Cotton M."/>
            <person name="Levy A."/>
            <person name="Marchetto P."/>
            <person name="Ochoa K."/>
            <person name="Jackson S.M."/>
            <person name="Gillam B."/>
            <person name="Chen W."/>
            <person name="Yan L."/>
            <person name="Higginbotham J."/>
            <person name="Cardenas M."/>
            <person name="Waligorski J."/>
            <person name="Applebaum E."/>
            <person name="Phelps L."/>
            <person name="Falcone J."/>
            <person name="Kanchi K."/>
            <person name="Thane T."/>
            <person name="Scimone A."/>
            <person name="Thane N."/>
            <person name="Henke J."/>
            <person name="Wang T."/>
            <person name="Ruppert J."/>
            <person name="Shah N."/>
            <person name="Rotter K."/>
            <person name="Hodges J."/>
            <person name="Ingenthron E."/>
            <person name="Cordes M."/>
            <person name="Kohlberg S."/>
            <person name="Sgro J."/>
            <person name="Delgado B."/>
            <person name="Mead K."/>
            <person name="Chinwalla A."/>
            <person name="Leonard S."/>
            <person name="Crouse K."/>
            <person name="Collura K."/>
            <person name="Kudrna D."/>
            <person name="Currie J."/>
            <person name="He R."/>
            <person name="Angelova A."/>
            <person name="Rajasekar S."/>
            <person name="Mueller T."/>
            <person name="Lomeli R."/>
            <person name="Scara G."/>
            <person name="Ko A."/>
            <person name="Delaney K."/>
            <person name="Wissotski M."/>
            <person name="Lopez G."/>
            <person name="Campos D."/>
            <person name="Braidotti M."/>
            <person name="Ashley E."/>
            <person name="Golser W."/>
            <person name="Kim H."/>
            <person name="Lee S."/>
            <person name="Lin J."/>
            <person name="Dujmic Z."/>
            <person name="Kim W."/>
            <person name="Talag J."/>
            <person name="Zuccolo A."/>
            <person name="Fan C."/>
            <person name="Sebastian A."/>
            <person name="Kramer M."/>
            <person name="Spiegel L."/>
            <person name="Nascimento L."/>
            <person name="Zutavern T."/>
            <person name="Miller B."/>
            <person name="Ambroise C."/>
            <person name="Muller S."/>
            <person name="Spooner W."/>
            <person name="Narechania A."/>
            <person name="Ren L."/>
            <person name="Wei S."/>
            <person name="Kumari S."/>
            <person name="Faga B."/>
            <person name="Levy M.J."/>
            <person name="McMahan L."/>
            <person name="Van Buren P."/>
            <person name="Vaughn M.W."/>
            <person name="Ying K."/>
            <person name="Yeh C.-T."/>
            <person name="Emrich S.J."/>
            <person name="Jia Y."/>
            <person name="Kalyanaraman A."/>
            <person name="Hsia A.-P."/>
            <person name="Barbazuk W.B."/>
            <person name="Baucom R.S."/>
            <person name="Brutnell T.P."/>
            <person name="Carpita N.C."/>
            <person name="Chaparro C."/>
            <person name="Chia J.-M."/>
            <person name="Deragon J.-M."/>
            <person name="Estill J.C."/>
            <person name="Fu Y."/>
            <person name="Jeddeloh J.A."/>
            <person name="Han Y."/>
            <person name="Lee H."/>
            <person name="Li P."/>
            <person name="Lisch D.R."/>
            <person name="Liu S."/>
            <person name="Liu Z."/>
            <person name="Nagel D.H."/>
            <person name="McCann M.C."/>
            <person name="SanMiguel P."/>
            <person name="Myers A.M."/>
            <person name="Nettleton D."/>
            <person name="Nguyen J."/>
            <person name="Penning B.W."/>
            <person name="Ponnala L."/>
            <person name="Schneider K.L."/>
            <person name="Schwartz D.C."/>
            <person name="Sharma A."/>
            <person name="Soderlund C."/>
            <person name="Springer N.M."/>
            <person name="Sun Q."/>
            <person name="Wang H."/>
            <person name="Waterman M."/>
            <person name="Westerman R."/>
            <person name="Wolfgruber T.K."/>
            <person name="Yang L."/>
            <person name="Yu Y."/>
            <person name="Zhang L."/>
            <person name="Zhou S."/>
            <person name="Zhu Q."/>
            <person name="Bennetzen J.L."/>
            <person name="Dawe R.K."/>
            <person name="Jiang J."/>
            <person name="Jiang N."/>
            <person name="Presting G.G."/>
            <person name="Wessler S.R."/>
            <person name="Aluru S."/>
            <person name="Martienssen R.A."/>
            <person name="Clifton S.W."/>
            <person name="McCombie W.R."/>
            <person name="Wing R.A."/>
            <person name="Wilson R.K."/>
        </authorList>
    </citation>
    <scope>NUCLEOTIDE SEQUENCE [LARGE SCALE GENOMIC DNA]</scope>
    <source>
        <strain evidence="3">cv. B73</strain>
    </source>
</reference>
<name>A0A804RHZ6_MAIZE</name>
<protein>
    <submittedName>
        <fullName evidence="2">Uncharacterized protein</fullName>
    </submittedName>
</protein>
<evidence type="ECO:0000313" key="3">
    <source>
        <dbReference type="Proteomes" id="UP000007305"/>
    </source>
</evidence>
<feature type="region of interest" description="Disordered" evidence="1">
    <location>
        <begin position="59"/>
        <end position="81"/>
    </location>
</feature>
<sequence>MVAASTCCCCCSCTTTNEGNNVVCAGMVGAWKEKSSAACFQSNLCAGMAPVVGDAKKFEEEWSGTGESSSSAGLSPGGMEK</sequence>
<reference evidence="2" key="3">
    <citation type="submission" date="2021-05" db="UniProtKB">
        <authorList>
            <consortium name="EnsemblPlants"/>
        </authorList>
    </citation>
    <scope>IDENTIFICATION</scope>
    <source>
        <strain evidence="2">cv. B73</strain>
    </source>
</reference>
<dbReference type="AlphaFoldDB" id="A0A804RHZ6"/>
<reference evidence="2" key="2">
    <citation type="submission" date="2019-07" db="EMBL/GenBank/DDBJ databases">
        <authorList>
            <person name="Seetharam A."/>
            <person name="Woodhouse M."/>
            <person name="Cannon E."/>
        </authorList>
    </citation>
    <scope>NUCLEOTIDE SEQUENCE [LARGE SCALE GENOMIC DNA]</scope>
    <source>
        <strain evidence="2">cv. B73</strain>
    </source>
</reference>
<dbReference type="Proteomes" id="UP000007305">
    <property type="component" value="Chromosome 10"/>
</dbReference>